<dbReference type="Pfam" id="PF04295">
    <property type="entry name" value="GD_AH_second"/>
    <property type="match status" value="1"/>
</dbReference>
<dbReference type="SMART" id="SM00858">
    <property type="entry name" value="SAF"/>
    <property type="match status" value="1"/>
</dbReference>
<dbReference type="PANTHER" id="PTHR30536:SF5">
    <property type="entry name" value="ALTRONATE DEHYDRATASE"/>
    <property type="match status" value="1"/>
</dbReference>
<dbReference type="RefSeq" id="WP_235032681.1">
    <property type="nucleotide sequence ID" value="NZ_FNVU01000031.1"/>
</dbReference>
<dbReference type="InterPro" id="IPR007392">
    <property type="entry name" value="GD_AH_second"/>
</dbReference>
<dbReference type="GO" id="GO:0019698">
    <property type="term" value="P:D-galacturonate catabolic process"/>
    <property type="evidence" value="ECO:0007669"/>
    <property type="project" value="TreeGrafter"/>
</dbReference>
<evidence type="ECO:0000313" key="4">
    <source>
        <dbReference type="EMBL" id="SEG94960.1"/>
    </source>
</evidence>
<accession>A0A1H6EAY4</accession>
<dbReference type="InterPro" id="IPR048332">
    <property type="entry name" value="GD_AH_C"/>
</dbReference>
<dbReference type="GO" id="GO:0016787">
    <property type="term" value="F:hydrolase activity"/>
    <property type="evidence" value="ECO:0007669"/>
    <property type="project" value="UniProtKB-KW"/>
</dbReference>
<organism evidence="4 5">
    <name type="scientific">Actinacidiphila yanglinensis</name>
    <dbReference type="NCBI Taxonomy" id="310779"/>
    <lineage>
        <taxon>Bacteria</taxon>
        <taxon>Bacillati</taxon>
        <taxon>Actinomycetota</taxon>
        <taxon>Actinomycetes</taxon>
        <taxon>Kitasatosporales</taxon>
        <taxon>Streptomycetaceae</taxon>
        <taxon>Actinacidiphila</taxon>
    </lineage>
</organism>
<keyword evidence="2" id="KW-0456">Lyase</keyword>
<gene>
    <name evidence="4" type="ORF">SAMN05216223_13181</name>
</gene>
<proteinExistence type="inferred from homology"/>
<feature type="domain" description="SAF" evidence="3">
    <location>
        <begin position="20"/>
        <end position="91"/>
    </location>
</feature>
<dbReference type="Proteomes" id="UP000236754">
    <property type="component" value="Unassembled WGS sequence"/>
</dbReference>
<dbReference type="InterPro" id="IPR052172">
    <property type="entry name" value="UxaA_altronate/galactarate_dh"/>
</dbReference>
<keyword evidence="4" id="KW-0378">Hydrolase</keyword>
<dbReference type="CDD" id="cd11613">
    <property type="entry name" value="SAF_AH_GD"/>
    <property type="match status" value="1"/>
</dbReference>
<protein>
    <submittedName>
        <fullName evidence="4">Altronate hydrolase</fullName>
    </submittedName>
</protein>
<evidence type="ECO:0000256" key="1">
    <source>
        <dbReference type="ARBA" id="ARBA00010986"/>
    </source>
</evidence>
<evidence type="ECO:0000259" key="3">
    <source>
        <dbReference type="SMART" id="SM00858"/>
    </source>
</evidence>
<evidence type="ECO:0000256" key="2">
    <source>
        <dbReference type="ARBA" id="ARBA00023239"/>
    </source>
</evidence>
<dbReference type="InterPro" id="IPR044144">
    <property type="entry name" value="SAF_UxaA/GarD"/>
</dbReference>
<comment type="similarity">
    <text evidence="1">Belongs to the UxaA family.</text>
</comment>
<dbReference type="PANTHER" id="PTHR30536">
    <property type="entry name" value="ALTRONATE/GALACTARATE DEHYDRATASE"/>
    <property type="match status" value="1"/>
</dbReference>
<dbReference type="AlphaFoldDB" id="A0A1H6EAY4"/>
<dbReference type="GO" id="GO:0016829">
    <property type="term" value="F:lyase activity"/>
    <property type="evidence" value="ECO:0007669"/>
    <property type="project" value="UniProtKB-KW"/>
</dbReference>
<dbReference type="Gene3D" id="2.30.130.110">
    <property type="match status" value="1"/>
</dbReference>
<reference evidence="4 5" key="1">
    <citation type="submission" date="2016-10" db="EMBL/GenBank/DDBJ databases">
        <authorList>
            <person name="de Groot N.N."/>
        </authorList>
    </citation>
    <scope>NUCLEOTIDE SEQUENCE [LARGE SCALE GENOMIC DNA]</scope>
    <source>
        <strain evidence="4 5">CGMCC 4.2023</strain>
    </source>
</reference>
<name>A0A1H6EAY4_9ACTN</name>
<dbReference type="InterPro" id="IPR013974">
    <property type="entry name" value="SAF"/>
</dbReference>
<evidence type="ECO:0000313" key="5">
    <source>
        <dbReference type="Proteomes" id="UP000236754"/>
    </source>
</evidence>
<sequence length="509" mass="52818">MIDDSRQQLVTPLVARPGPDNVGLVLADIAAGTKVAVEGCAVPARGDVPAGHKIALRAIPRGALVRKYAETIGYATADIAPGDHVHLHNMGVGQEPAASFTRGTGTARWQPPAAPTREHFLGFRREDGRAATRNYVAVLPATGSSATVARLIAEAAGTAHAGRAGLDGVVALTHDLGRGTPDGGPGQDILRRTLHGYAAHANIAGVLVVRMGGEACPVESMLGATAVEELTIQDLGGTAAALAEGLRRIARLADRSAQQRREPIPVSELVLGLQCGGSDAYSGLTANPTLGVAADLLVVAGGRVVLGETPEIHGAEHLLKGRAAAPELAERIDELLCWWQEYTRRNGAALDDNPSAGNRVGGITTIWEKSLGAVLKAGTSPLNAVVEYAEPVTAPGLTFMDTPGYDPVSATGMVAGGANMLAFTTGRGSLFGSRPVPCVKISTTTRLFRHMTGDVDFDAGAAMSHTEQVRHGTRLFELLVDTASGRSSKSEELGFGAEEIAPWRIGAVL</sequence>
<dbReference type="EMBL" id="FNVU01000031">
    <property type="protein sequence ID" value="SEG94960.1"/>
    <property type="molecule type" value="Genomic_DNA"/>
</dbReference>
<keyword evidence="5" id="KW-1185">Reference proteome</keyword>
<dbReference type="Pfam" id="PF20629">
    <property type="entry name" value="GD_AH_C"/>
    <property type="match status" value="1"/>
</dbReference>